<dbReference type="HOGENOM" id="CLU_121823_7_1_9"/>
<dbReference type="eggNOG" id="ENOG5033BR8">
    <property type="taxonomic scope" value="Bacteria"/>
</dbReference>
<dbReference type="GO" id="GO:0003677">
    <property type="term" value="F:DNA binding"/>
    <property type="evidence" value="ECO:0007669"/>
    <property type="project" value="InterPro"/>
</dbReference>
<dbReference type="RefSeq" id="WP_010756787.1">
    <property type="nucleotide sequence ID" value="NZ_ASWD01000006.1"/>
</dbReference>
<keyword evidence="2" id="KW-1277">Toxin-antitoxin system</keyword>
<reference evidence="3 4" key="1">
    <citation type="submission" date="2013-02" db="EMBL/GenBank/DDBJ databases">
        <title>The Genome Sequence of Enterococcus pallens BAA-351.</title>
        <authorList>
            <consortium name="The Broad Institute Genome Sequencing Platform"/>
            <consortium name="The Broad Institute Genome Sequencing Center for Infectious Disease"/>
            <person name="Earl A.M."/>
            <person name="Gilmore M.S."/>
            <person name="Lebreton F."/>
            <person name="Walker B."/>
            <person name="Young S.K."/>
            <person name="Zeng Q."/>
            <person name="Gargeya S."/>
            <person name="Fitzgerald M."/>
            <person name="Haas B."/>
            <person name="Abouelleil A."/>
            <person name="Alvarado L."/>
            <person name="Arachchi H.M."/>
            <person name="Berlin A.M."/>
            <person name="Chapman S.B."/>
            <person name="Dewar J."/>
            <person name="Goldberg J."/>
            <person name="Griggs A."/>
            <person name="Gujja S."/>
            <person name="Hansen M."/>
            <person name="Howarth C."/>
            <person name="Imamovic A."/>
            <person name="Larimer J."/>
            <person name="McCowan C."/>
            <person name="Murphy C."/>
            <person name="Neiman D."/>
            <person name="Pearson M."/>
            <person name="Priest M."/>
            <person name="Roberts A."/>
            <person name="Saif S."/>
            <person name="Shea T."/>
            <person name="Sisk P."/>
            <person name="Sykes S."/>
            <person name="Wortman J."/>
            <person name="Nusbaum C."/>
            <person name="Birren B."/>
        </authorList>
    </citation>
    <scope>NUCLEOTIDE SEQUENCE [LARGE SCALE GENOMIC DNA]</scope>
    <source>
        <strain evidence="3 4">ATCC BAA-351</strain>
    </source>
</reference>
<dbReference type="PATRIC" id="fig|1158607.3.peg.1754"/>
<comment type="similarity">
    <text evidence="1">Belongs to the PemK/MazF family.</text>
</comment>
<evidence type="ECO:0000256" key="1">
    <source>
        <dbReference type="ARBA" id="ARBA00007521"/>
    </source>
</evidence>
<protein>
    <recommendedName>
        <fullName evidence="5">MazF family toxin-antitoxin system</fullName>
    </recommendedName>
</protein>
<dbReference type="Pfam" id="PF02452">
    <property type="entry name" value="PemK_toxin"/>
    <property type="match status" value="1"/>
</dbReference>
<evidence type="ECO:0000313" key="4">
    <source>
        <dbReference type="Proteomes" id="UP000013782"/>
    </source>
</evidence>
<evidence type="ECO:0008006" key="5">
    <source>
        <dbReference type="Google" id="ProtNLM"/>
    </source>
</evidence>
<dbReference type="InterPro" id="IPR003477">
    <property type="entry name" value="PemK-like"/>
</dbReference>
<name>R2QI62_9ENTE</name>
<dbReference type="AlphaFoldDB" id="R2QI62"/>
<dbReference type="InterPro" id="IPR011067">
    <property type="entry name" value="Plasmid_toxin/cell-grow_inhib"/>
</dbReference>
<organism evidence="3 4">
    <name type="scientific">Enterococcus pallens ATCC BAA-351</name>
    <dbReference type="NCBI Taxonomy" id="1158607"/>
    <lineage>
        <taxon>Bacteria</taxon>
        <taxon>Bacillati</taxon>
        <taxon>Bacillota</taxon>
        <taxon>Bacilli</taxon>
        <taxon>Lactobacillales</taxon>
        <taxon>Enterococcaceae</taxon>
        <taxon>Enterococcus</taxon>
    </lineage>
</organism>
<keyword evidence="4" id="KW-1185">Reference proteome</keyword>
<proteinExistence type="inferred from homology"/>
<evidence type="ECO:0000313" key="3">
    <source>
        <dbReference type="EMBL" id="EOH94868.1"/>
    </source>
</evidence>
<gene>
    <name evidence="3" type="ORF">UAU_01790</name>
</gene>
<dbReference type="SUPFAM" id="SSF50118">
    <property type="entry name" value="Cell growth inhibitor/plasmid maintenance toxic component"/>
    <property type="match status" value="1"/>
</dbReference>
<sequence length="112" mass="13003">MKMNKSDIATVYVAFTNDVNGKRRPVYIIQEDDQTVHFFSIASKYQTKSEKIKQQYVEIRDWEQAGLRKKSWIDIDTVNEIPKDKKGIIGKKIGVLSDDDLCRLESMLFSRG</sequence>
<dbReference type="EMBL" id="AJAQ01000014">
    <property type="protein sequence ID" value="EOH94868.1"/>
    <property type="molecule type" value="Genomic_DNA"/>
</dbReference>
<comment type="caution">
    <text evidence="3">The sequence shown here is derived from an EMBL/GenBank/DDBJ whole genome shotgun (WGS) entry which is preliminary data.</text>
</comment>
<dbReference type="Proteomes" id="UP000013782">
    <property type="component" value="Unassembled WGS sequence"/>
</dbReference>
<dbReference type="OrthoDB" id="2223833at2"/>
<evidence type="ECO:0000256" key="2">
    <source>
        <dbReference type="ARBA" id="ARBA00022649"/>
    </source>
</evidence>
<dbReference type="Gene3D" id="2.30.30.110">
    <property type="match status" value="1"/>
</dbReference>
<dbReference type="STRING" id="160454.RV10_GL002890"/>
<accession>R2QI62</accession>